<evidence type="ECO:0000313" key="2">
    <source>
        <dbReference type="EMBL" id="KAJ7711112.1"/>
    </source>
</evidence>
<gene>
    <name evidence="2" type="ORF">B0H16DRAFT_1344040</name>
</gene>
<name>A0AAD7MCR3_9AGAR</name>
<dbReference type="InterPro" id="IPR001650">
    <property type="entry name" value="Helicase_C-like"/>
</dbReference>
<keyword evidence="3" id="KW-1185">Reference proteome</keyword>
<dbReference type="AlphaFoldDB" id="A0AAD7MCR3"/>
<dbReference type="EMBL" id="JARKIB010000404">
    <property type="protein sequence ID" value="KAJ7711112.1"/>
    <property type="molecule type" value="Genomic_DNA"/>
</dbReference>
<dbReference type="PROSITE" id="PS51194">
    <property type="entry name" value="HELICASE_CTER"/>
    <property type="match status" value="1"/>
</dbReference>
<dbReference type="CDD" id="cd18785">
    <property type="entry name" value="SF2_C"/>
    <property type="match status" value="1"/>
</dbReference>
<dbReference type="Proteomes" id="UP001215598">
    <property type="component" value="Unassembled WGS sequence"/>
</dbReference>
<comment type="caution">
    <text evidence="2">The sequence shown here is derived from an EMBL/GenBank/DDBJ whole genome shotgun (WGS) entry which is preliminary data.</text>
</comment>
<protein>
    <recommendedName>
        <fullName evidence="1">Helicase C-terminal domain-containing protein</fullName>
    </recommendedName>
</protein>
<reference evidence="2" key="1">
    <citation type="submission" date="2023-03" db="EMBL/GenBank/DDBJ databases">
        <title>Massive genome expansion in bonnet fungi (Mycena s.s.) driven by repeated elements and novel gene families across ecological guilds.</title>
        <authorList>
            <consortium name="Lawrence Berkeley National Laboratory"/>
            <person name="Harder C.B."/>
            <person name="Miyauchi S."/>
            <person name="Viragh M."/>
            <person name="Kuo A."/>
            <person name="Thoen E."/>
            <person name="Andreopoulos B."/>
            <person name="Lu D."/>
            <person name="Skrede I."/>
            <person name="Drula E."/>
            <person name="Henrissat B."/>
            <person name="Morin E."/>
            <person name="Kohler A."/>
            <person name="Barry K."/>
            <person name="LaButti K."/>
            <person name="Morin E."/>
            <person name="Salamov A."/>
            <person name="Lipzen A."/>
            <person name="Mereny Z."/>
            <person name="Hegedus B."/>
            <person name="Baldrian P."/>
            <person name="Stursova M."/>
            <person name="Weitz H."/>
            <person name="Taylor A."/>
            <person name="Grigoriev I.V."/>
            <person name="Nagy L.G."/>
            <person name="Martin F."/>
            <person name="Kauserud H."/>
        </authorList>
    </citation>
    <scope>NUCLEOTIDE SEQUENCE</scope>
    <source>
        <strain evidence="2">CBHHK182m</strain>
    </source>
</reference>
<feature type="non-terminal residue" evidence="2">
    <location>
        <position position="173"/>
    </location>
</feature>
<evidence type="ECO:0000259" key="1">
    <source>
        <dbReference type="PROSITE" id="PS51194"/>
    </source>
</evidence>
<dbReference type="Gene3D" id="3.40.50.300">
    <property type="entry name" value="P-loop containing nucleotide triphosphate hydrolases"/>
    <property type="match status" value="1"/>
</dbReference>
<organism evidence="2 3">
    <name type="scientific">Mycena metata</name>
    <dbReference type="NCBI Taxonomy" id="1033252"/>
    <lineage>
        <taxon>Eukaryota</taxon>
        <taxon>Fungi</taxon>
        <taxon>Dikarya</taxon>
        <taxon>Basidiomycota</taxon>
        <taxon>Agaricomycotina</taxon>
        <taxon>Agaricomycetes</taxon>
        <taxon>Agaricomycetidae</taxon>
        <taxon>Agaricales</taxon>
        <taxon>Marasmiineae</taxon>
        <taxon>Mycenaceae</taxon>
        <taxon>Mycena</taxon>
    </lineage>
</organism>
<sequence>DDCSNVYITVRKMKYPMNSFKDLQFLIPKDCDGASPLPYNLVIFFNSISESIEAAQYLRGLVLLEARDKIKWFNFEMSPEFCKEKSDRFNEGRNFGLMCTKSFGMGINLPNITLVIQCRPSCNMCTLWQRFGPGARDPKCEAIALFFVELKYFNQMEEEKAVRRRRKRRHCVT</sequence>
<dbReference type="InterPro" id="IPR027417">
    <property type="entry name" value="P-loop_NTPase"/>
</dbReference>
<accession>A0AAD7MCR3</accession>
<dbReference type="Pfam" id="PF00271">
    <property type="entry name" value="Helicase_C"/>
    <property type="match status" value="1"/>
</dbReference>
<dbReference type="SMART" id="SM00490">
    <property type="entry name" value="HELICc"/>
    <property type="match status" value="1"/>
</dbReference>
<feature type="domain" description="Helicase C-terminal" evidence="1">
    <location>
        <begin position="19"/>
        <end position="173"/>
    </location>
</feature>
<proteinExistence type="predicted"/>
<dbReference type="SUPFAM" id="SSF52540">
    <property type="entry name" value="P-loop containing nucleoside triphosphate hydrolases"/>
    <property type="match status" value="1"/>
</dbReference>
<evidence type="ECO:0000313" key="3">
    <source>
        <dbReference type="Proteomes" id="UP001215598"/>
    </source>
</evidence>